<gene>
    <name evidence="1" type="ORF">TM448A00108_0059</name>
    <name evidence="2" type="ORF">TM448B00355_0032</name>
</gene>
<protein>
    <submittedName>
        <fullName evidence="1">Uncharacterized protein</fullName>
    </submittedName>
</protein>
<proteinExistence type="predicted"/>
<dbReference type="AlphaFoldDB" id="A0A6H1ZAE4"/>
<reference evidence="1" key="1">
    <citation type="submission" date="2020-03" db="EMBL/GenBank/DDBJ databases">
        <title>The deep terrestrial virosphere.</title>
        <authorList>
            <person name="Holmfeldt K."/>
            <person name="Nilsson E."/>
            <person name="Simone D."/>
            <person name="Lopez-Fernandez M."/>
            <person name="Wu X."/>
            <person name="de Brujin I."/>
            <person name="Lundin D."/>
            <person name="Andersson A."/>
            <person name="Bertilsson S."/>
            <person name="Dopson M."/>
        </authorList>
    </citation>
    <scope>NUCLEOTIDE SEQUENCE</scope>
    <source>
        <strain evidence="1">TM448A00108</strain>
        <strain evidence="2">TM448B00355</strain>
    </source>
</reference>
<dbReference type="EMBL" id="MT143976">
    <property type="protein sequence ID" value="QJA44432.1"/>
    <property type="molecule type" value="Genomic_DNA"/>
</dbReference>
<dbReference type="EMBL" id="MT144614">
    <property type="protein sequence ID" value="QJH95179.1"/>
    <property type="molecule type" value="Genomic_DNA"/>
</dbReference>
<accession>A0A6H1ZAE4</accession>
<evidence type="ECO:0000313" key="2">
    <source>
        <dbReference type="EMBL" id="QJH95179.1"/>
    </source>
</evidence>
<name>A0A6H1ZAE4_9ZZZZ</name>
<organism evidence="1">
    <name type="scientific">viral metagenome</name>
    <dbReference type="NCBI Taxonomy" id="1070528"/>
    <lineage>
        <taxon>unclassified sequences</taxon>
        <taxon>metagenomes</taxon>
        <taxon>organismal metagenomes</taxon>
    </lineage>
</organism>
<sequence>MWLFKRCKHDWYKYRDIYSCFIYNEIAKEFGLCRIEGICDSQDRIFVDKICLKCKKIVNEIDDKYSSYRRKAMDTIADLEFKDKLLKKHKLGKYKEENSGQTN</sequence>
<evidence type="ECO:0000313" key="1">
    <source>
        <dbReference type="EMBL" id="QJA44432.1"/>
    </source>
</evidence>